<evidence type="ECO:0000256" key="1">
    <source>
        <dbReference type="SAM" id="MobiDB-lite"/>
    </source>
</evidence>
<dbReference type="OrthoDB" id="496479at2759"/>
<reference evidence="3" key="1">
    <citation type="journal article" date="2023" name="Commun. Biol.">
        <title>Genome analysis of Parmales, the sister group of diatoms, reveals the evolutionary specialization of diatoms from phago-mixotrophs to photoautotrophs.</title>
        <authorList>
            <person name="Ban H."/>
            <person name="Sato S."/>
            <person name="Yoshikawa S."/>
            <person name="Yamada K."/>
            <person name="Nakamura Y."/>
            <person name="Ichinomiya M."/>
            <person name="Sato N."/>
            <person name="Blanc-Mathieu R."/>
            <person name="Endo H."/>
            <person name="Kuwata A."/>
            <person name="Ogata H."/>
        </authorList>
    </citation>
    <scope>NUCLEOTIDE SEQUENCE [LARGE SCALE GENOMIC DNA]</scope>
    <source>
        <strain evidence="3">NIES 3700</strain>
    </source>
</reference>
<sequence length="418" mass="45264">MAALANALSGLSLEVSTSTSGSTIDLAGTSAASAKSSLLVALAPSVVYPEIRRLTFVVSGGKGVRGKYDLSLYKECVAALKEVNYKSEMEGGDESKGGSYKSQHDTGKNLKTLVVFTKPTITEEKGNQESQVVGGALDTSTPDYKAICSSLPIFSKLVSTKAPTWSEKKTLSSVLSVGQELYDILMSEVLRGKTLTGQEQNYVDNFDSVDSKITHLKTEMQLHVKEGKLTGGEKEMLLEQVMEKIEKGDSKLLKRKELLESCKGNFKVEFRNVVLLQKICDDICVIEKIEAQAKGRLMTTKEIGKVAEKEELEEKLEEVLEKERGWWEEDLIWSSRKSTISTFKKKGKQKASKTSSSAKKSAGNKKPAAKSATSWVTPGVGKKNFGVGRGVGGAGVKKQEKPGGLFAAMMDSSDSDSD</sequence>
<dbReference type="Proteomes" id="UP001165122">
    <property type="component" value="Unassembled WGS sequence"/>
</dbReference>
<comment type="caution">
    <text evidence="2">The sequence shown here is derived from an EMBL/GenBank/DDBJ whole genome shotgun (WGS) entry which is preliminary data.</text>
</comment>
<feature type="region of interest" description="Disordered" evidence="1">
    <location>
        <begin position="344"/>
        <end position="418"/>
    </location>
</feature>
<dbReference type="AlphaFoldDB" id="A0A9W7FGY9"/>
<feature type="compositionally biased region" description="Low complexity" evidence="1">
    <location>
        <begin position="352"/>
        <end position="372"/>
    </location>
</feature>
<organism evidence="2 3">
    <name type="scientific">Triparma laevis f. longispina</name>
    <dbReference type="NCBI Taxonomy" id="1714387"/>
    <lineage>
        <taxon>Eukaryota</taxon>
        <taxon>Sar</taxon>
        <taxon>Stramenopiles</taxon>
        <taxon>Ochrophyta</taxon>
        <taxon>Bolidophyceae</taxon>
        <taxon>Parmales</taxon>
        <taxon>Triparmaceae</taxon>
        <taxon>Triparma</taxon>
    </lineage>
</organism>
<keyword evidence="3" id="KW-1185">Reference proteome</keyword>
<proteinExistence type="predicted"/>
<protein>
    <submittedName>
        <fullName evidence="2">Uncharacterized protein</fullName>
    </submittedName>
</protein>
<accession>A0A9W7FGY9</accession>
<evidence type="ECO:0000313" key="2">
    <source>
        <dbReference type="EMBL" id="GMI12189.1"/>
    </source>
</evidence>
<gene>
    <name evidence="2" type="ORF">TrLO_g9783</name>
</gene>
<name>A0A9W7FGY9_9STRA</name>
<evidence type="ECO:0000313" key="3">
    <source>
        <dbReference type="Proteomes" id="UP001165122"/>
    </source>
</evidence>
<dbReference type="EMBL" id="BRXW01000173">
    <property type="protein sequence ID" value="GMI12189.1"/>
    <property type="molecule type" value="Genomic_DNA"/>
</dbReference>